<dbReference type="AlphaFoldDB" id="A0A4Z0YEI0"/>
<dbReference type="EMBL" id="SKBN01000121">
    <property type="protein sequence ID" value="TGJ82639.1"/>
    <property type="molecule type" value="Genomic_DNA"/>
</dbReference>
<proteinExistence type="predicted"/>
<protein>
    <recommendedName>
        <fullName evidence="1">F-box domain-containing protein</fullName>
    </recommendedName>
</protein>
<dbReference type="OrthoDB" id="3886018at2759"/>
<organism evidence="2 3">
    <name type="scientific">Xylaria hypoxylon</name>
    <dbReference type="NCBI Taxonomy" id="37992"/>
    <lineage>
        <taxon>Eukaryota</taxon>
        <taxon>Fungi</taxon>
        <taxon>Dikarya</taxon>
        <taxon>Ascomycota</taxon>
        <taxon>Pezizomycotina</taxon>
        <taxon>Sordariomycetes</taxon>
        <taxon>Xylariomycetidae</taxon>
        <taxon>Xylariales</taxon>
        <taxon>Xylariaceae</taxon>
        <taxon>Xylaria</taxon>
    </lineage>
</organism>
<feature type="domain" description="F-box" evidence="1">
    <location>
        <begin position="2"/>
        <end position="51"/>
    </location>
</feature>
<comment type="caution">
    <text evidence="2">The sequence shown here is derived from an EMBL/GenBank/DDBJ whole genome shotgun (WGS) entry which is preliminary data.</text>
</comment>
<accession>A0A4Z0YEI0</accession>
<evidence type="ECO:0000313" key="2">
    <source>
        <dbReference type="EMBL" id="TGJ82639.1"/>
    </source>
</evidence>
<dbReference type="InterPro" id="IPR036047">
    <property type="entry name" value="F-box-like_dom_sf"/>
</dbReference>
<dbReference type="Pfam" id="PF00646">
    <property type="entry name" value="F-box"/>
    <property type="match status" value="1"/>
</dbReference>
<dbReference type="InterPro" id="IPR001810">
    <property type="entry name" value="F-box_dom"/>
</dbReference>
<dbReference type="SUPFAM" id="SSF81383">
    <property type="entry name" value="F-box domain"/>
    <property type="match status" value="1"/>
</dbReference>
<dbReference type="CDD" id="cd09917">
    <property type="entry name" value="F-box_SF"/>
    <property type="match status" value="1"/>
</dbReference>
<evidence type="ECO:0000313" key="3">
    <source>
        <dbReference type="Proteomes" id="UP000297716"/>
    </source>
</evidence>
<gene>
    <name evidence="2" type="ORF">E0Z10_g6143</name>
</gene>
<keyword evidence="3" id="KW-1185">Reference proteome</keyword>
<dbReference type="Proteomes" id="UP000297716">
    <property type="component" value="Unassembled WGS sequence"/>
</dbReference>
<evidence type="ECO:0000259" key="1">
    <source>
        <dbReference type="PROSITE" id="PS50181"/>
    </source>
</evidence>
<reference evidence="2 3" key="1">
    <citation type="submission" date="2019-03" db="EMBL/GenBank/DDBJ databases">
        <title>Draft genome sequence of Xylaria hypoxylon DSM 108379, a ubiquitous saprotrophic-parasitic fungi on hardwood.</title>
        <authorList>
            <person name="Buettner E."/>
            <person name="Leonhardt S."/>
            <person name="Gebauer A.M."/>
            <person name="Liers C."/>
            <person name="Hofrichter M."/>
            <person name="Kellner H."/>
        </authorList>
    </citation>
    <scope>NUCLEOTIDE SEQUENCE [LARGE SCALE GENOMIC DNA]</scope>
    <source>
        <strain evidence="2 3">DSM 108379</strain>
    </source>
</reference>
<dbReference type="PROSITE" id="PS50181">
    <property type="entry name" value="FBOX"/>
    <property type="match status" value="1"/>
</dbReference>
<name>A0A4Z0YEI0_9PEZI</name>
<sequence>MRTSLEALPTELIEMIVKFLPFRDIACLRLTSRNIEGKASEGSFTTLFHHKKVTLHARRLDDLVRMTHQSHLVCRLRHLTVIGPVGLGKARSKYRADEHVPLLAEAFRNLKTNSPAGHLVSLSLRAAVVSSCPDAIKWSEFWTVVRRTFKVTMAALNEANLCVADHLDLFGGATGYSLEFDAFVIFTLRKVPVGMFMHLKRLTLSLSSPLVATSEDNSYVPDNQSQSLHTGAALRIILNVSRIMPELERVNLHWYDVGEDASSSVVHYATPSDTTGFSAPLHLKKCSLAGVVVSEDDLLQFITSVRPARLKMKNVRLVSGTYNSLFKYLTLPDTPTTSYNLGNIFEDCGKPVHFNIPKKSKYPQESLASRGPLTLSRHISDPRQGDITYQLGAGTRPPQRYNDWPNRVMEEFGPPAFKCFDLVDPLSIRNDVEIGYRYM</sequence>